<dbReference type="EMBL" id="LS398110">
    <property type="protein sequence ID" value="SPP91841.1"/>
    <property type="molecule type" value="Genomic_DNA"/>
</dbReference>
<dbReference type="AlphaFoldDB" id="A0A2U3PRP8"/>
<evidence type="ECO:0000313" key="2">
    <source>
        <dbReference type="Proteomes" id="UP000246085"/>
    </source>
</evidence>
<evidence type="ECO:0000313" key="1">
    <source>
        <dbReference type="EMBL" id="SPP91841.1"/>
    </source>
</evidence>
<protein>
    <submittedName>
        <fullName evidence="1">Uncharacterized protein</fullName>
    </submittedName>
</protein>
<sequence>MLVVARLDRAAQYAAASPYTFDASGILDRDDSGARRLFSQVRRLRAIAILSTRCCSQRRRQ</sequence>
<organism evidence="1 2">
    <name type="scientific">Bradyrhizobium vignae</name>
    <dbReference type="NCBI Taxonomy" id="1549949"/>
    <lineage>
        <taxon>Bacteria</taxon>
        <taxon>Pseudomonadati</taxon>
        <taxon>Pseudomonadota</taxon>
        <taxon>Alphaproteobacteria</taxon>
        <taxon>Hyphomicrobiales</taxon>
        <taxon>Nitrobacteraceae</taxon>
        <taxon>Bradyrhizobium</taxon>
    </lineage>
</organism>
<accession>A0A2U3PRP8</accession>
<name>A0A2U3PRP8_9BRAD</name>
<reference evidence="1 2" key="1">
    <citation type="submission" date="2018-03" db="EMBL/GenBank/DDBJ databases">
        <authorList>
            <person name="Gully D."/>
        </authorList>
    </citation>
    <scope>NUCLEOTIDE SEQUENCE [LARGE SCALE GENOMIC DNA]</scope>
    <source>
        <strain evidence="1">ORS3257</strain>
    </source>
</reference>
<dbReference type="Proteomes" id="UP000246085">
    <property type="component" value="Chromosome BRAD3257"/>
</dbReference>
<proteinExistence type="predicted"/>
<dbReference type="KEGG" id="bvz:BRAD3257_0683"/>
<gene>
    <name evidence="1" type="ORF">BRAD3257_0683</name>
</gene>